<name>A0A1S8BB20_9PEZI</name>
<dbReference type="AlphaFoldDB" id="A0A1S8BB20"/>
<keyword evidence="9 13" id="KW-0472">Membrane</keyword>
<gene>
    <name evidence="17" type="ORF">BK809_0001842</name>
</gene>
<comment type="caution">
    <text evidence="17">The sequence shown here is derived from an EMBL/GenBank/DDBJ whole genome shotgun (WGS) entry which is preliminary data.</text>
</comment>
<feature type="domain" description="EXPERA" evidence="16">
    <location>
        <begin position="55"/>
        <end position="200"/>
    </location>
</feature>
<evidence type="ECO:0000313" key="18">
    <source>
        <dbReference type="Proteomes" id="UP000190776"/>
    </source>
</evidence>
<dbReference type="GO" id="GO:0004769">
    <property type="term" value="F:steroid Delta-isomerase activity"/>
    <property type="evidence" value="ECO:0007669"/>
    <property type="project" value="TreeGrafter"/>
</dbReference>
<evidence type="ECO:0000256" key="9">
    <source>
        <dbReference type="ARBA" id="ARBA00023136"/>
    </source>
</evidence>
<keyword evidence="12 17" id="KW-0413">Isomerase</keyword>
<evidence type="ECO:0000256" key="10">
    <source>
        <dbReference type="ARBA" id="ARBA00023166"/>
    </source>
</evidence>
<feature type="region of interest" description="Disordered" evidence="14">
    <location>
        <begin position="221"/>
        <end position="252"/>
    </location>
</feature>
<organism evidence="17 18">
    <name type="scientific">Diplodia seriata</name>
    <dbReference type="NCBI Taxonomy" id="420778"/>
    <lineage>
        <taxon>Eukaryota</taxon>
        <taxon>Fungi</taxon>
        <taxon>Dikarya</taxon>
        <taxon>Ascomycota</taxon>
        <taxon>Pezizomycotina</taxon>
        <taxon>Dothideomycetes</taxon>
        <taxon>Dothideomycetes incertae sedis</taxon>
        <taxon>Botryosphaeriales</taxon>
        <taxon>Botryosphaeriaceae</taxon>
        <taxon>Diplodia</taxon>
    </lineage>
</organism>
<evidence type="ECO:0000256" key="15">
    <source>
        <dbReference type="SAM" id="Phobius"/>
    </source>
</evidence>
<feature type="transmembrane region" description="Helical" evidence="15">
    <location>
        <begin position="20"/>
        <end position="45"/>
    </location>
</feature>
<feature type="compositionally biased region" description="Basic and acidic residues" evidence="14">
    <location>
        <begin position="243"/>
        <end position="252"/>
    </location>
</feature>
<keyword evidence="8" id="KW-0443">Lipid metabolism</keyword>
<evidence type="ECO:0000256" key="3">
    <source>
        <dbReference type="ARBA" id="ARBA00022516"/>
    </source>
</evidence>
<keyword evidence="10" id="KW-1207">Sterol metabolism</keyword>
<accession>A0A1S8BB20</accession>
<reference evidence="17 18" key="1">
    <citation type="submission" date="2017-01" db="EMBL/GenBank/DDBJ databases">
        <title>Draft genome sequence of Diplodia seriata F98.1, a fungal species involved in grapevine trunk diseases.</title>
        <authorList>
            <person name="Robert-Siegwald G."/>
            <person name="Vallet J."/>
            <person name="Abou-Mansour E."/>
            <person name="Xu J."/>
            <person name="Rey P."/>
            <person name="Bertsch C."/>
            <person name="Rego C."/>
            <person name="Larignon P."/>
            <person name="Fontaine F."/>
            <person name="Lebrun M.-H."/>
        </authorList>
    </citation>
    <scope>NUCLEOTIDE SEQUENCE [LARGE SCALE GENOMIC DNA]</scope>
    <source>
        <strain evidence="17 18">F98.1</strain>
    </source>
</reference>
<feature type="transmembrane region" description="Helical" evidence="15">
    <location>
        <begin position="142"/>
        <end position="161"/>
    </location>
</feature>
<dbReference type="GO" id="GO:0016126">
    <property type="term" value="P:sterol biosynthetic process"/>
    <property type="evidence" value="ECO:0007669"/>
    <property type="project" value="UniProtKB-KW"/>
</dbReference>
<feature type="transmembrane region" description="Helical" evidence="15">
    <location>
        <begin position="57"/>
        <end position="79"/>
    </location>
</feature>
<dbReference type="Pfam" id="PF05241">
    <property type="entry name" value="EBP"/>
    <property type="match status" value="1"/>
</dbReference>
<dbReference type="EMBL" id="MSZU01000087">
    <property type="protein sequence ID" value="OMP84739.1"/>
    <property type="molecule type" value="Genomic_DNA"/>
</dbReference>
<feature type="transmembrane region" description="Helical" evidence="15">
    <location>
        <begin position="181"/>
        <end position="201"/>
    </location>
</feature>
<evidence type="ECO:0000256" key="2">
    <source>
        <dbReference type="ARBA" id="ARBA00008337"/>
    </source>
</evidence>
<keyword evidence="6 13" id="KW-1133">Transmembrane helix</keyword>
<comment type="similarity">
    <text evidence="2">Belongs to the EBP family.</text>
</comment>
<keyword evidence="3" id="KW-0444">Lipid biosynthesis</keyword>
<dbReference type="STRING" id="420778.A0A1S8BB20"/>
<proteinExistence type="inferred from homology"/>
<comment type="subcellular location">
    <subcellularLocation>
        <location evidence="1">Membrane</location>
        <topology evidence="1">Multi-pass membrane protein</topology>
    </subcellularLocation>
</comment>
<dbReference type="InterPro" id="IPR033118">
    <property type="entry name" value="EXPERA"/>
</dbReference>
<dbReference type="GO" id="GO:0000247">
    <property type="term" value="F:C-8 sterol isomerase activity"/>
    <property type="evidence" value="ECO:0007669"/>
    <property type="project" value="TreeGrafter"/>
</dbReference>
<dbReference type="OrthoDB" id="58557at2759"/>
<keyword evidence="7" id="KW-0756">Sterol biosynthesis</keyword>
<evidence type="ECO:0000256" key="7">
    <source>
        <dbReference type="ARBA" id="ARBA00023011"/>
    </source>
</evidence>
<evidence type="ECO:0000256" key="12">
    <source>
        <dbReference type="ARBA" id="ARBA00023235"/>
    </source>
</evidence>
<keyword evidence="11" id="KW-0753">Steroid metabolism</keyword>
<evidence type="ECO:0000256" key="5">
    <source>
        <dbReference type="ARBA" id="ARBA00022955"/>
    </source>
</evidence>
<dbReference type="Proteomes" id="UP000190776">
    <property type="component" value="Unassembled WGS sequence"/>
</dbReference>
<keyword evidence="5" id="KW-0752">Steroid biosynthesis</keyword>
<dbReference type="PROSITE" id="PS51751">
    <property type="entry name" value="EXPERA"/>
    <property type="match status" value="1"/>
</dbReference>
<dbReference type="GO" id="GO:0016020">
    <property type="term" value="C:membrane"/>
    <property type="evidence" value="ECO:0007669"/>
    <property type="project" value="UniProtKB-SubCell"/>
</dbReference>
<feature type="transmembrane region" description="Helical" evidence="15">
    <location>
        <begin position="111"/>
        <end position="135"/>
    </location>
</feature>
<dbReference type="GO" id="GO:0047750">
    <property type="term" value="F:cholestenol delta-isomerase activity"/>
    <property type="evidence" value="ECO:0007669"/>
    <property type="project" value="InterPro"/>
</dbReference>
<evidence type="ECO:0000256" key="6">
    <source>
        <dbReference type="ARBA" id="ARBA00022989"/>
    </source>
</evidence>
<evidence type="ECO:0000256" key="14">
    <source>
        <dbReference type="SAM" id="MobiDB-lite"/>
    </source>
</evidence>
<feature type="compositionally biased region" description="Basic residues" evidence="14">
    <location>
        <begin position="227"/>
        <end position="242"/>
    </location>
</feature>
<dbReference type="InterPro" id="IPR007905">
    <property type="entry name" value="EBP"/>
</dbReference>
<evidence type="ECO:0000313" key="17">
    <source>
        <dbReference type="EMBL" id="OMP84739.1"/>
    </source>
</evidence>
<evidence type="ECO:0000256" key="4">
    <source>
        <dbReference type="ARBA" id="ARBA00022692"/>
    </source>
</evidence>
<evidence type="ECO:0000259" key="16">
    <source>
        <dbReference type="PROSITE" id="PS51751"/>
    </source>
</evidence>
<keyword evidence="4 13" id="KW-0812">Transmembrane</keyword>
<dbReference type="PANTHER" id="PTHR14207:SF0">
    <property type="entry name" value="3-BETA-HYDROXYSTEROID-DELTA(8),DELTA(7)-ISOMERASE"/>
    <property type="match status" value="1"/>
</dbReference>
<protein>
    <submittedName>
        <fullName evidence="17">3-beta-hydroxysteroid-Delta(8), Delta(7)-isomerase</fullName>
    </submittedName>
</protein>
<evidence type="ECO:0000256" key="1">
    <source>
        <dbReference type="ARBA" id="ARBA00004141"/>
    </source>
</evidence>
<sequence>MAPHPYYPLDLKLHGYTENAAGLASLFAGFSTGVSVILGTALFLSRRYRPSINARDGCLVLWFVLSGSLHCFFEGYFLVNHSRMPAAQDFFGQLWKEYAKSDSRYLAADPLVLTLETITVLIWGPLSFLTSWCIVSESPYRLPLQALVSTGHLYSDTLYYVTSFLDMRRGVLHSRPEALYFWVYFVVMNALWIIVPACKWIRTTTDMRGDMTNDCYQISSTKVSRGAPRRSPRLKGRPRRARRQDPARKTRE</sequence>
<dbReference type="GO" id="GO:0005783">
    <property type="term" value="C:endoplasmic reticulum"/>
    <property type="evidence" value="ECO:0007669"/>
    <property type="project" value="TreeGrafter"/>
</dbReference>
<evidence type="ECO:0000256" key="11">
    <source>
        <dbReference type="ARBA" id="ARBA00023221"/>
    </source>
</evidence>
<evidence type="ECO:0000256" key="13">
    <source>
        <dbReference type="PROSITE-ProRule" id="PRU01087"/>
    </source>
</evidence>
<evidence type="ECO:0000256" key="8">
    <source>
        <dbReference type="ARBA" id="ARBA00023098"/>
    </source>
</evidence>
<dbReference type="PANTHER" id="PTHR14207">
    <property type="entry name" value="STEROL ISOMERASE"/>
    <property type="match status" value="1"/>
</dbReference>